<protein>
    <submittedName>
        <fullName evidence="12">E3 ubiquitin-protein ligase RBBP6 isoform X1</fullName>
    </submittedName>
</protein>
<sequence length="1657" mass="189593">MSVHYKFKSALEYDTITFDGLHISVKDLKNAIVQQKRIGKNTDFDLQVTNAQTKEVYEDDQTLIPKNTSLLIARIPLAVQSKSKTWEGYGNDTNLTPRNDEGGPAAKAVDLSSLDASEDDKIRAMMSQSTQDYDPSKFITNYMKIRGANQVGAVPPNYRCYKCHQNGHWIKDCPLGQGSEQIEIKKSTGIPRSFMVPVDGPQVQGAMMTPYGSYAVPALDHQTYTQKQNPAPAPPPVQKTDIPEDLLCSICSDLLTDAVMIPCCGNSFCDECIRGILLESEDHECPDCHEREISPGTLIPNRFLRNSVTNFKSTTGYVKRQIYKPAMLQQQQQQQQPATIIKKDPVPVNETAPSVTAVADDVKTKKLDSDAENTEKTVISEADSTEAPKTPISEGLESKEEIKEPSEEKVEPVDLPPGVSPTREKSPVSVTRPIVINTTQQARDRSHTASVRPKSLNERSPRRSHKPHRSPQNYPEPIGNNEERPGTPTVDEPGMGGANNAESRTYPPTNAPYPSGPPPPPVVISSNINHMQVRQVPPPNYSQQPVSQYGGAQGIIPHGPPPNFRLPPPGAGAPPNFIPGMYNVQQRPMFDPTRPPMQGPHNYQNYSNRSRGRDYVPRGMRGRTPPGIIDDPLEAFNRMLREKDERERRAKQRKGRSYSRSSSRSYSRSPRRRSRSPRRRSRSKSFSMSRSRSRSYSPANRASPYRDYSPRRRPSSRYRSPQRSPNSRYRYKEERREREYERDRDHRDRDRERDRDRDRERDRGSGDYGGKREHRGYSRDRGGSGMSGGGAAPSQDYHYYDNFEAEKGRRGGGSSTKWVAPRESAYYHQQDHQNAYHQAGPQSSVQQHPASNRYMQQREQQYGGGGGGYKSDHIPSLMQQQIPSQRSRYEDVAPPGTEQPLPPGEEPSRYDERYNSYDNRPSVAAAVAGNQEQQLHQHQHRFSIDRDNHDSKYGMGKLVVEEFEKREEKRHSSKSPSRRSRDRGDKERAHGEHMKSPDKHKHKDRSSKAEELSERRKDDKKKADYSDDEKSKRSRDKKKKRDKKESEKKKKRDKKEKREHRKEDKSKSKDESSSSNKQHHEHHHAKEEKPKEEKRAMSPLPSKEGGGSSSPAPPVELKEAASSHHQIANADHHQTAEARENSPKLPEEEPDLYGDILSEGIDNTIVESYGKIDERSRSPVDRNRSPDHPVQLEMPKSPELLKESGDILELYTGELKSELDKEVLAPMPEKSKWELDDEPSNALSELNSDSKSDKANKVTNEVLKRAENAIFAKAINAIRPIEIKKISMDRVKLYSGEKEEKKEEEIKPEEFSENPEPEPVKQELEQQKPIRLSVKERLGCKVDDLDRIVRVEKNYDRNRSRSLSPLAKRSQDLRRIEIDNDKRRERPHHDSRDRDRHHRNYRNTERRDHERREHESKREHGSGGTSESRRGGGGGGGGQEKERNRSRERRRERSRSRQRKDDDTGKREKRKRSRSRSDEKKQKKRDKKHQKKEKPKKHHRKEDEAPQSQQPPTSSTSQPLLTGNSKSSDQKTIDPEKILKRKTPLDEANFVPDYDAETESEGDQKKEKVSRGKSPEKRRVAKVAVDEKKESTSSDSSSSSSDDEKKKKKHKKHKKRKRRESTSSSSDSDSSSSEDEKDRRKKKHKKKQKKKKKSKHK</sequence>
<feature type="region of interest" description="Disordered" evidence="7">
    <location>
        <begin position="328"/>
        <end position="1201"/>
    </location>
</feature>
<dbReference type="Pfam" id="PF08783">
    <property type="entry name" value="DWNN"/>
    <property type="match status" value="1"/>
</dbReference>
<feature type="compositionally biased region" description="Basic and acidic residues" evidence="7">
    <location>
        <begin position="1369"/>
        <end position="1394"/>
    </location>
</feature>
<evidence type="ECO:0000259" key="8">
    <source>
        <dbReference type="PROSITE" id="PS50089"/>
    </source>
</evidence>
<feature type="compositionally biased region" description="Basic residues" evidence="7">
    <location>
        <begin position="1482"/>
        <end position="1500"/>
    </location>
</feature>
<name>A0ABM1M1G7_NICVS</name>
<keyword evidence="4" id="KW-0862">Zinc</keyword>
<evidence type="ECO:0000256" key="4">
    <source>
        <dbReference type="ARBA" id="ARBA00022833"/>
    </source>
</evidence>
<feature type="compositionally biased region" description="Basic and acidic residues" evidence="7">
    <location>
        <begin position="639"/>
        <end position="648"/>
    </location>
</feature>
<dbReference type="Gene3D" id="3.30.40.10">
    <property type="entry name" value="Zinc/RING finger domain, C3HC4 (zinc finger)"/>
    <property type="match status" value="1"/>
</dbReference>
<dbReference type="SMART" id="SM00184">
    <property type="entry name" value="RING"/>
    <property type="match status" value="1"/>
</dbReference>
<feature type="compositionally biased region" description="Basic and acidic residues" evidence="7">
    <location>
        <begin position="1402"/>
        <end position="1421"/>
    </location>
</feature>
<feature type="compositionally biased region" description="Basic and acidic residues" evidence="7">
    <location>
        <begin position="982"/>
        <end position="997"/>
    </location>
</feature>
<dbReference type="InterPro" id="IPR001841">
    <property type="entry name" value="Znf_RING"/>
</dbReference>
<dbReference type="SMART" id="SM00343">
    <property type="entry name" value="ZnF_C2HC"/>
    <property type="match status" value="1"/>
</dbReference>
<gene>
    <name evidence="12" type="primary">LOC108556717</name>
</gene>
<evidence type="ECO:0000256" key="7">
    <source>
        <dbReference type="SAM" id="MobiDB-lite"/>
    </source>
</evidence>
<feature type="compositionally biased region" description="Low complexity" evidence="7">
    <location>
        <begin position="717"/>
        <end position="728"/>
    </location>
</feature>
<organism evidence="11 12">
    <name type="scientific">Nicrophorus vespilloides</name>
    <name type="common">Boreal carrion beetle</name>
    <dbReference type="NCBI Taxonomy" id="110193"/>
    <lineage>
        <taxon>Eukaryota</taxon>
        <taxon>Metazoa</taxon>
        <taxon>Ecdysozoa</taxon>
        <taxon>Arthropoda</taxon>
        <taxon>Hexapoda</taxon>
        <taxon>Insecta</taxon>
        <taxon>Pterygota</taxon>
        <taxon>Neoptera</taxon>
        <taxon>Endopterygota</taxon>
        <taxon>Coleoptera</taxon>
        <taxon>Polyphaga</taxon>
        <taxon>Staphyliniformia</taxon>
        <taxon>Silphidae</taxon>
        <taxon>Nicrophorinae</taxon>
        <taxon>Nicrophorus</taxon>
    </lineage>
</organism>
<feature type="compositionally biased region" description="Basic and acidic residues" evidence="7">
    <location>
        <begin position="1318"/>
        <end position="1329"/>
    </location>
</feature>
<feature type="compositionally biased region" description="Basic and acidic residues" evidence="7">
    <location>
        <begin position="1084"/>
        <end position="1096"/>
    </location>
</feature>
<proteinExistence type="predicted"/>
<dbReference type="InterPro" id="IPR001878">
    <property type="entry name" value="Znf_CCHC"/>
</dbReference>
<feature type="domain" description="RING-type" evidence="8">
    <location>
        <begin position="248"/>
        <end position="289"/>
    </location>
</feature>
<feature type="compositionally biased region" description="Pro residues" evidence="7">
    <location>
        <begin position="509"/>
        <end position="522"/>
    </location>
</feature>
<keyword evidence="3 6" id="KW-0863">Zinc-finger</keyword>
<feature type="region of interest" description="Disordered" evidence="7">
    <location>
        <begin position="1294"/>
        <end position="1329"/>
    </location>
</feature>
<dbReference type="Gene3D" id="4.10.60.10">
    <property type="entry name" value="Zinc finger, CCHC-type"/>
    <property type="match status" value="1"/>
</dbReference>
<keyword evidence="5" id="KW-0539">Nucleus</keyword>
<feature type="region of interest" description="Disordered" evidence="7">
    <location>
        <begin position="1349"/>
        <end position="1657"/>
    </location>
</feature>
<evidence type="ECO:0000259" key="9">
    <source>
        <dbReference type="PROSITE" id="PS50158"/>
    </source>
</evidence>
<reference evidence="12" key="1">
    <citation type="submission" date="2025-08" db="UniProtKB">
        <authorList>
            <consortium name="RefSeq"/>
        </authorList>
    </citation>
    <scope>IDENTIFICATION</scope>
    <source>
        <tissue evidence="12">Whole Larva</tissue>
    </source>
</reference>
<feature type="compositionally biased region" description="Basic and acidic residues" evidence="7">
    <location>
        <begin position="1349"/>
        <end position="1359"/>
    </location>
</feature>
<dbReference type="PANTHER" id="PTHR15439:SF0">
    <property type="entry name" value="CELL DIVISION CYCLE AND APOPTOSIS REGULATOR PROTEIN 1-RELATED"/>
    <property type="match status" value="1"/>
</dbReference>
<dbReference type="InterPro" id="IPR033489">
    <property type="entry name" value="RBBP6"/>
</dbReference>
<feature type="compositionally biased region" description="Basic residues" evidence="7">
    <location>
        <begin position="1032"/>
        <end position="1042"/>
    </location>
</feature>
<feature type="compositionally biased region" description="Basic and acidic residues" evidence="7">
    <location>
        <begin position="798"/>
        <end position="809"/>
    </location>
</feature>
<dbReference type="Proteomes" id="UP000695000">
    <property type="component" value="Unplaced"/>
</dbReference>
<feature type="compositionally biased region" description="Basic and acidic residues" evidence="7">
    <location>
        <begin position="942"/>
        <end position="952"/>
    </location>
</feature>
<feature type="compositionally biased region" description="Low complexity" evidence="7">
    <location>
        <begin position="684"/>
        <end position="707"/>
    </location>
</feature>
<evidence type="ECO:0000313" key="11">
    <source>
        <dbReference type="Proteomes" id="UP000695000"/>
    </source>
</evidence>
<dbReference type="SMART" id="SM01180">
    <property type="entry name" value="DWNN"/>
    <property type="match status" value="1"/>
</dbReference>
<feature type="domain" description="CCHC-type" evidence="9">
    <location>
        <begin position="159"/>
        <end position="174"/>
    </location>
</feature>
<dbReference type="CDD" id="cd16620">
    <property type="entry name" value="vRING-HC-C4C4_RBBP6"/>
    <property type="match status" value="1"/>
</dbReference>
<feature type="compositionally biased region" description="Basic residues" evidence="7">
    <location>
        <begin position="971"/>
        <end position="981"/>
    </location>
</feature>
<feature type="compositionally biased region" description="Low complexity" evidence="7">
    <location>
        <begin position="1622"/>
        <end position="1631"/>
    </location>
</feature>
<feature type="compositionally biased region" description="Basic and acidic residues" evidence="7">
    <location>
        <begin position="1439"/>
        <end position="1451"/>
    </location>
</feature>
<feature type="domain" description="DWNN" evidence="10">
    <location>
        <begin position="3"/>
        <end position="76"/>
    </location>
</feature>
<dbReference type="PROSITE" id="PS51282">
    <property type="entry name" value="DWNN"/>
    <property type="match status" value="1"/>
</dbReference>
<feature type="compositionally biased region" description="Basic and acidic residues" evidence="7">
    <location>
        <begin position="1170"/>
        <end position="1187"/>
    </location>
</feature>
<dbReference type="Gene3D" id="3.10.20.90">
    <property type="entry name" value="Phosphatidylinositol 3-kinase Catalytic Subunit, Chain A, domain 1"/>
    <property type="match status" value="1"/>
</dbReference>
<feature type="compositionally biased region" description="Basic and acidic residues" evidence="7">
    <location>
        <begin position="360"/>
        <end position="375"/>
    </location>
</feature>
<comment type="subcellular location">
    <subcellularLocation>
        <location evidence="1">Nucleus</location>
    </subcellularLocation>
</comment>
<dbReference type="PROSITE" id="PS50158">
    <property type="entry name" value="ZF_CCHC"/>
    <property type="match status" value="1"/>
</dbReference>
<evidence type="ECO:0000256" key="5">
    <source>
        <dbReference type="ARBA" id="ARBA00023242"/>
    </source>
</evidence>
<feature type="compositionally biased region" description="Basic residues" evidence="7">
    <location>
        <begin position="1606"/>
        <end position="1619"/>
    </location>
</feature>
<evidence type="ECO:0000256" key="3">
    <source>
        <dbReference type="ARBA" id="ARBA00022771"/>
    </source>
</evidence>
<feature type="compositionally biased region" description="Basic and acidic residues" evidence="7">
    <location>
        <begin position="1528"/>
        <end position="1538"/>
    </location>
</feature>
<feature type="compositionally biased region" description="Basic and acidic residues" evidence="7">
    <location>
        <begin position="906"/>
        <end position="915"/>
    </location>
</feature>
<feature type="compositionally biased region" description="Low complexity" evidence="7">
    <location>
        <begin position="1506"/>
        <end position="1519"/>
    </location>
</feature>
<feature type="compositionally biased region" description="Basic and acidic residues" evidence="7">
    <location>
        <begin position="1562"/>
        <end position="1592"/>
    </location>
</feature>
<feature type="compositionally biased region" description="Basic residues" evidence="7">
    <location>
        <begin position="1049"/>
        <end position="1060"/>
    </location>
</feature>
<feature type="compositionally biased region" description="Basic residues" evidence="7">
    <location>
        <begin position="1639"/>
        <end position="1657"/>
    </location>
</feature>
<evidence type="ECO:0000256" key="6">
    <source>
        <dbReference type="PROSITE-ProRule" id="PRU00047"/>
    </source>
</evidence>
<feature type="compositionally biased region" description="Low complexity" evidence="7">
    <location>
        <begin position="658"/>
        <end position="668"/>
    </location>
</feature>
<feature type="compositionally biased region" description="Basic residues" evidence="7">
    <location>
        <begin position="669"/>
        <end position="683"/>
    </location>
</feature>
<feature type="compositionally biased region" description="Basic and acidic residues" evidence="7">
    <location>
        <begin position="1061"/>
        <end position="1072"/>
    </location>
</feature>
<feature type="compositionally biased region" description="Basic and acidic residues" evidence="7">
    <location>
        <begin position="1006"/>
        <end position="1031"/>
    </location>
</feature>
<dbReference type="RefSeq" id="XP_017768417.1">
    <property type="nucleotide sequence ID" value="XM_017912928.1"/>
</dbReference>
<evidence type="ECO:0000313" key="12">
    <source>
        <dbReference type="RefSeq" id="XP_017768417.1"/>
    </source>
</evidence>
<evidence type="ECO:0000256" key="2">
    <source>
        <dbReference type="ARBA" id="ARBA00022723"/>
    </source>
</evidence>
<feature type="compositionally biased region" description="Pro residues" evidence="7">
    <location>
        <begin position="558"/>
        <end position="572"/>
    </location>
</feature>
<dbReference type="SUPFAM" id="SSF57850">
    <property type="entry name" value="RING/U-box"/>
    <property type="match status" value="1"/>
</dbReference>
<dbReference type="InterPro" id="IPR036875">
    <property type="entry name" value="Znf_CCHC_sf"/>
</dbReference>
<dbReference type="InterPro" id="IPR013083">
    <property type="entry name" value="Znf_RING/FYVE/PHD"/>
</dbReference>
<feature type="compositionally biased region" description="Basic and acidic residues" evidence="7">
    <location>
        <begin position="1294"/>
        <end position="1310"/>
    </location>
</feature>
<feature type="compositionally biased region" description="Polar residues" evidence="7">
    <location>
        <begin position="877"/>
        <end position="886"/>
    </location>
</feature>
<keyword evidence="2" id="KW-0479">Metal-binding</keyword>
<dbReference type="PROSITE" id="PS50089">
    <property type="entry name" value="ZF_RING_2"/>
    <property type="match status" value="1"/>
</dbReference>
<dbReference type="PANTHER" id="PTHR15439">
    <property type="entry name" value="RETINOBLASTOMA-BINDING PROTEIN 6"/>
    <property type="match status" value="1"/>
</dbReference>
<feature type="compositionally biased region" description="Basic and acidic residues" evidence="7">
    <location>
        <begin position="1130"/>
        <end position="1147"/>
    </location>
</feature>
<evidence type="ECO:0000259" key="10">
    <source>
        <dbReference type="PROSITE" id="PS51282"/>
    </source>
</evidence>
<feature type="compositionally biased region" description="Basic and acidic residues" evidence="7">
    <location>
        <begin position="730"/>
        <end position="782"/>
    </location>
</feature>
<feature type="compositionally biased region" description="Polar residues" evidence="7">
    <location>
        <begin position="832"/>
        <end position="860"/>
    </location>
</feature>
<feature type="region of interest" description="Disordered" evidence="7">
    <location>
        <begin position="1229"/>
        <end position="1254"/>
    </location>
</feature>
<dbReference type="GeneID" id="108556717"/>
<feature type="compositionally biased region" description="Basic and acidic residues" evidence="7">
    <location>
        <begin position="959"/>
        <end position="970"/>
    </location>
</feature>
<accession>A0ABM1M1G7</accession>
<dbReference type="SUPFAM" id="SSF57756">
    <property type="entry name" value="Retrovirus zinc finger-like domains"/>
    <property type="match status" value="1"/>
</dbReference>
<feature type="compositionally biased region" description="Basic and acidic residues" evidence="7">
    <location>
        <begin position="396"/>
        <end position="412"/>
    </location>
</feature>
<dbReference type="InterPro" id="IPR014891">
    <property type="entry name" value="DWNN_domain"/>
</dbReference>
<keyword evidence="11" id="KW-1185">Reference proteome</keyword>
<evidence type="ECO:0000256" key="1">
    <source>
        <dbReference type="ARBA" id="ARBA00004123"/>
    </source>
</evidence>